<feature type="compositionally biased region" description="Polar residues" evidence="1">
    <location>
        <begin position="268"/>
        <end position="283"/>
    </location>
</feature>
<feature type="compositionally biased region" description="Low complexity" evidence="1">
    <location>
        <begin position="460"/>
        <end position="473"/>
    </location>
</feature>
<dbReference type="CDD" id="cd12959">
    <property type="entry name" value="MMACHC-like"/>
    <property type="match status" value="1"/>
</dbReference>
<evidence type="ECO:0000313" key="3">
    <source>
        <dbReference type="Proteomes" id="UP000008141"/>
    </source>
</evidence>
<name>E1ZIM9_CHLVA</name>
<dbReference type="KEGG" id="cvr:CHLNCDRAFT_135636"/>
<dbReference type="GeneID" id="17353564"/>
<accession>E1ZIM9</accession>
<feature type="compositionally biased region" description="Polar residues" evidence="1">
    <location>
        <begin position="251"/>
        <end position="261"/>
    </location>
</feature>
<dbReference type="Proteomes" id="UP000008141">
    <property type="component" value="Unassembled WGS sequence"/>
</dbReference>
<feature type="compositionally biased region" description="Acidic residues" evidence="1">
    <location>
        <begin position="231"/>
        <end position="242"/>
    </location>
</feature>
<evidence type="ECO:0000256" key="1">
    <source>
        <dbReference type="SAM" id="MobiDB-lite"/>
    </source>
</evidence>
<dbReference type="InterPro" id="IPR032037">
    <property type="entry name" value="MMACHC"/>
</dbReference>
<feature type="region of interest" description="Disordered" evidence="1">
    <location>
        <begin position="227"/>
        <end position="305"/>
    </location>
</feature>
<gene>
    <name evidence="2" type="ORF">CHLNCDRAFT_135636</name>
</gene>
<dbReference type="RefSeq" id="XP_005846289.1">
    <property type="nucleotide sequence ID" value="XM_005846227.1"/>
</dbReference>
<organism evidence="3">
    <name type="scientific">Chlorella variabilis</name>
    <name type="common">Green alga</name>
    <dbReference type="NCBI Taxonomy" id="554065"/>
    <lineage>
        <taxon>Eukaryota</taxon>
        <taxon>Viridiplantae</taxon>
        <taxon>Chlorophyta</taxon>
        <taxon>core chlorophytes</taxon>
        <taxon>Trebouxiophyceae</taxon>
        <taxon>Chlorellales</taxon>
        <taxon>Chlorellaceae</taxon>
        <taxon>Chlorella clade</taxon>
        <taxon>Chlorella</taxon>
    </lineage>
</organism>
<dbReference type="InParanoid" id="E1ZIM9"/>
<keyword evidence="3" id="KW-1185">Reference proteome</keyword>
<dbReference type="OrthoDB" id="409189at2759"/>
<protein>
    <submittedName>
        <fullName evidence="2">Uncharacterized protein</fullName>
    </submittedName>
</protein>
<reference evidence="2 3" key="1">
    <citation type="journal article" date="2010" name="Plant Cell">
        <title>The Chlorella variabilis NC64A genome reveals adaptation to photosymbiosis, coevolution with viruses, and cryptic sex.</title>
        <authorList>
            <person name="Blanc G."/>
            <person name="Duncan G."/>
            <person name="Agarkova I."/>
            <person name="Borodovsky M."/>
            <person name="Gurnon J."/>
            <person name="Kuo A."/>
            <person name="Lindquist E."/>
            <person name="Lucas S."/>
            <person name="Pangilinan J."/>
            <person name="Polle J."/>
            <person name="Salamov A."/>
            <person name="Terry A."/>
            <person name="Yamada T."/>
            <person name="Dunigan D.D."/>
            <person name="Grigoriev I.V."/>
            <person name="Claverie J.M."/>
            <person name="Van Etten J.L."/>
        </authorList>
    </citation>
    <scope>NUCLEOTIDE SEQUENCE [LARGE SCALE GENOMIC DNA]</scope>
    <source>
        <strain evidence="2 3">NC64A</strain>
    </source>
</reference>
<proteinExistence type="predicted"/>
<dbReference type="eggNOG" id="ENOG502S75U">
    <property type="taxonomic scope" value="Eukaryota"/>
</dbReference>
<dbReference type="AlphaFoldDB" id="E1ZIM9"/>
<evidence type="ECO:0000313" key="2">
    <source>
        <dbReference type="EMBL" id="EFN54187.1"/>
    </source>
</evidence>
<dbReference type="EMBL" id="GL433848">
    <property type="protein sequence ID" value="EFN54187.1"/>
    <property type="molecule type" value="Genomic_DNA"/>
</dbReference>
<sequence length="530" mass="55927">MEPAELYHQLSVELGRGGVDVCHLLALGWYNDSIPDELGARIPAHGAAGQDALAVLIGNSRAIWEAFLEALGASEELQEACSPLELYLERTVCSSLAAAAPGLRHRIYWSHRRTGDLQAPAGGGGASEHVAFQRMAHHSGLAFLDHDSHLCLHPRFGPWFSLRCVVIFDDVPYAAPKPEELPNPLPAATRLYVRMALHTAVHNTSRKFHLPEVDVEAAEAVIAEASFEPVLEGDSEEEEEQEGGQPGPSACPSSGARSTIGSDPESVSGGSTPCASSGCSSPRSGLDVASLPPASPKQVTAAAGRLAGAAQPQAAPLPVPGSAAAEEPAACRSGSGLSASLSSPPLGSLGSICSRRSSLGMEGKPSFRAVAANWRAWVSVRDSPCPGHPMRYSEEQIEYHYTRNRMVLAKALLRRNLGPSTPVLPVSGLLDPALQSFHAATRQAQKAAVRRDYSALAPAPAGPPAAGITAPSAEQPGRPALDYGTRRTLSTEEGCRAALDDTCYFGLANLLRLPFLIPSHLISSHWHLPF</sequence>
<feature type="region of interest" description="Disordered" evidence="1">
    <location>
        <begin position="460"/>
        <end position="480"/>
    </location>
</feature>